<keyword evidence="3 5" id="KW-0687">Ribonucleoprotein</keyword>
<dbReference type="EMBL" id="BACD03000003">
    <property type="protein sequence ID" value="GAO46415.1"/>
    <property type="molecule type" value="Genomic_DNA"/>
</dbReference>
<dbReference type="InterPro" id="IPR015972">
    <property type="entry name" value="Ribosomal_eL19_dom1"/>
</dbReference>
<accession>A0A0E9NAJ3</accession>
<keyword evidence="2 5" id="KW-0689">Ribosomal protein</keyword>
<dbReference type="GO" id="GO:0030684">
    <property type="term" value="C:preribosome"/>
    <property type="evidence" value="ECO:0007669"/>
    <property type="project" value="UniProtKB-ARBA"/>
</dbReference>
<feature type="region of interest" description="Disordered" evidence="6">
    <location>
        <begin position="81"/>
        <end position="106"/>
    </location>
</feature>
<keyword evidence="9" id="KW-1185">Reference proteome</keyword>
<evidence type="ECO:0000313" key="9">
    <source>
        <dbReference type="Proteomes" id="UP000033140"/>
    </source>
</evidence>
<feature type="compositionally biased region" description="Basic and acidic residues" evidence="6">
    <location>
        <begin position="295"/>
        <end position="317"/>
    </location>
</feature>
<dbReference type="InterPro" id="IPR023638">
    <property type="entry name" value="Ribosomal_eL19_CS"/>
</dbReference>
<name>A0A0E9NAJ3_SAICN</name>
<dbReference type="Gene3D" id="1.10.1650.10">
    <property type="match status" value="1"/>
</dbReference>
<gene>
    <name evidence="8" type="ORF">G7K_0646-t1</name>
</gene>
<comment type="similarity">
    <text evidence="1 5">Belongs to the eukaryotic ribosomal protein eL19 family.</text>
</comment>
<feature type="region of interest" description="Disordered" evidence="6">
    <location>
        <begin position="288"/>
        <end position="317"/>
    </location>
</feature>
<reference evidence="8 9" key="3">
    <citation type="journal article" date="2015" name="Genome Announc.">
        <title>Draft Genome Sequence of the Archiascomycetous Yeast Saitoella complicata.</title>
        <authorList>
            <person name="Yamauchi K."/>
            <person name="Kondo S."/>
            <person name="Hamamoto M."/>
            <person name="Takahashi Y."/>
            <person name="Ogura Y."/>
            <person name="Hayashi T."/>
            <person name="Nishida H."/>
        </authorList>
    </citation>
    <scope>NUCLEOTIDE SEQUENCE [LARGE SCALE GENOMIC DNA]</scope>
    <source>
        <strain evidence="8 9">NRRL Y-17804</strain>
    </source>
</reference>
<dbReference type="STRING" id="698492.A0A0E9NAJ3"/>
<evidence type="ECO:0000256" key="5">
    <source>
        <dbReference type="RuleBase" id="RU000574"/>
    </source>
</evidence>
<dbReference type="NCBIfam" id="NF006343">
    <property type="entry name" value="PRK08570.1"/>
    <property type="match status" value="1"/>
</dbReference>
<dbReference type="Pfam" id="PF01280">
    <property type="entry name" value="Ribosomal_L19e"/>
    <property type="match status" value="1"/>
</dbReference>
<dbReference type="Proteomes" id="UP000033140">
    <property type="component" value="Unassembled WGS sequence"/>
</dbReference>
<dbReference type="PROSITE" id="PS00526">
    <property type="entry name" value="RIBOSOMAL_L19E"/>
    <property type="match status" value="1"/>
</dbReference>
<dbReference type="InterPro" id="IPR057260">
    <property type="entry name" value="Ribosomal_L19e_C"/>
</dbReference>
<dbReference type="AlphaFoldDB" id="A0A0E9NAJ3"/>
<reference evidence="8 9" key="1">
    <citation type="journal article" date="2011" name="J. Gen. Appl. Microbiol.">
        <title>Draft genome sequencing of the enigmatic yeast Saitoella complicata.</title>
        <authorList>
            <person name="Nishida H."/>
            <person name="Hamamoto M."/>
            <person name="Sugiyama J."/>
        </authorList>
    </citation>
    <scope>NUCLEOTIDE SEQUENCE [LARGE SCALE GENOMIC DNA]</scope>
    <source>
        <strain evidence="8 9">NRRL Y-17804</strain>
    </source>
</reference>
<feature type="region of interest" description="Disordered" evidence="6">
    <location>
        <begin position="1"/>
        <end position="39"/>
    </location>
</feature>
<organism evidence="8 9">
    <name type="scientific">Saitoella complicata (strain BCRC 22490 / CBS 7301 / JCM 7358 / NBRC 10748 / NRRL Y-17804)</name>
    <dbReference type="NCBI Taxonomy" id="698492"/>
    <lineage>
        <taxon>Eukaryota</taxon>
        <taxon>Fungi</taxon>
        <taxon>Dikarya</taxon>
        <taxon>Ascomycota</taxon>
        <taxon>Taphrinomycotina</taxon>
        <taxon>Taphrinomycotina incertae sedis</taxon>
        <taxon>Saitoella</taxon>
    </lineage>
</organism>
<dbReference type="GO" id="GO:0003723">
    <property type="term" value="F:RNA binding"/>
    <property type="evidence" value="ECO:0007669"/>
    <property type="project" value="InterPro"/>
</dbReference>
<evidence type="ECO:0000256" key="3">
    <source>
        <dbReference type="ARBA" id="ARBA00023274"/>
    </source>
</evidence>
<evidence type="ECO:0000313" key="8">
    <source>
        <dbReference type="EMBL" id="GAO46415.1"/>
    </source>
</evidence>
<dbReference type="InterPro" id="IPR057259">
    <property type="entry name" value="Ribosomal_L19e"/>
</dbReference>
<dbReference type="GO" id="GO:0003735">
    <property type="term" value="F:structural constituent of ribosome"/>
    <property type="evidence" value="ECO:0007669"/>
    <property type="project" value="InterPro"/>
</dbReference>
<feature type="domain" description="Large ribosomal subunit protein eL19" evidence="7">
    <location>
        <begin position="126"/>
        <end position="269"/>
    </location>
</feature>
<dbReference type="SUPFAM" id="SSF48140">
    <property type="entry name" value="Ribosomal protein L19 (L19e)"/>
    <property type="match status" value="1"/>
</dbReference>
<proteinExistence type="inferred from homology"/>
<comment type="caution">
    <text evidence="8">The sequence shown here is derived from an EMBL/GenBank/DDBJ whole genome shotgun (WGS) entry which is preliminary data.</text>
</comment>
<dbReference type="Pfam" id="PF25476">
    <property type="entry name" value="Ribosomal_L19e_C"/>
    <property type="match status" value="1"/>
</dbReference>
<dbReference type="FunFam" id="1.10.1650.10:FF:000001">
    <property type="entry name" value="Ribosomal protein L19"/>
    <property type="match status" value="1"/>
</dbReference>
<dbReference type="FunFam" id="1.10.1200.240:FF:000001">
    <property type="entry name" value="Ribosomal protein L19"/>
    <property type="match status" value="1"/>
</dbReference>
<dbReference type="InterPro" id="IPR033935">
    <property type="entry name" value="Ribosomal_eL19_euk"/>
</dbReference>
<reference evidence="8 9" key="2">
    <citation type="journal article" date="2014" name="J. Gen. Appl. Microbiol.">
        <title>The early diverging ascomycetous budding yeast Saitoella complicata has three histone deacetylases belonging to the Clr6, Hos2, and Rpd3 lineages.</title>
        <authorList>
            <person name="Nishida H."/>
            <person name="Matsumoto T."/>
            <person name="Kondo S."/>
            <person name="Hamamoto M."/>
            <person name="Yoshikawa H."/>
        </authorList>
    </citation>
    <scope>NUCLEOTIDE SEQUENCE [LARGE SCALE GENOMIC DNA]</scope>
    <source>
        <strain evidence="8 9">NRRL Y-17804</strain>
    </source>
</reference>
<protein>
    <recommendedName>
        <fullName evidence="5">Ribosomal protein L19</fullName>
    </recommendedName>
</protein>
<evidence type="ECO:0000256" key="6">
    <source>
        <dbReference type="SAM" id="MobiDB-lite"/>
    </source>
</evidence>
<dbReference type="SMART" id="SM01416">
    <property type="entry name" value="Ribosomal_L19e"/>
    <property type="match status" value="1"/>
</dbReference>
<comment type="subunit">
    <text evidence="4">Component of the large ribosomal subunit (LSU). Mature yeast ribosomes consist of a small (40S) and a large (60S) subunit. The 40S small subunit contains 1 molecule of ribosomal RNA (18S rRNA) and at least 33 different proteins. The large 60S subunit contains 3 rRNA molecules (25S, 5.8S and 5S rRNA) and at least 46 different proteins. eL19 lies in close proximity to the binding site for eukaryotic initiation factor eIF4G.</text>
</comment>
<dbReference type="CDD" id="cd01417">
    <property type="entry name" value="Ribosomal_L19e_E"/>
    <property type="match status" value="1"/>
</dbReference>
<dbReference type="InterPro" id="IPR039547">
    <property type="entry name" value="Ribosomal_eL19"/>
</dbReference>
<dbReference type="GO" id="GO:0006412">
    <property type="term" value="P:translation"/>
    <property type="evidence" value="ECO:0007669"/>
    <property type="project" value="InterPro"/>
</dbReference>
<evidence type="ECO:0000256" key="2">
    <source>
        <dbReference type="ARBA" id="ARBA00022980"/>
    </source>
</evidence>
<dbReference type="GO" id="GO:0022625">
    <property type="term" value="C:cytosolic large ribosomal subunit"/>
    <property type="evidence" value="ECO:0007669"/>
    <property type="project" value="InterPro"/>
</dbReference>
<dbReference type="PANTHER" id="PTHR10722">
    <property type="entry name" value="60S RIBOSOMAL PROTEIN L19"/>
    <property type="match status" value="1"/>
</dbReference>
<evidence type="ECO:0000256" key="1">
    <source>
        <dbReference type="ARBA" id="ARBA00011082"/>
    </source>
</evidence>
<feature type="compositionally biased region" description="Polar residues" evidence="6">
    <location>
        <begin position="13"/>
        <end position="39"/>
    </location>
</feature>
<dbReference type="Gene3D" id="1.10.1200.240">
    <property type="match status" value="1"/>
</dbReference>
<feature type="compositionally biased region" description="Basic residues" evidence="6">
    <location>
        <begin position="192"/>
        <end position="205"/>
    </location>
</feature>
<evidence type="ECO:0000256" key="4">
    <source>
        <dbReference type="ARBA" id="ARBA00063679"/>
    </source>
</evidence>
<evidence type="ECO:0000259" key="7">
    <source>
        <dbReference type="SMART" id="SM01416"/>
    </source>
</evidence>
<sequence>MLAPPPPAMTAARSRSPNPTLAPDTSTRASPHKTSLLTTKIQLPLVPTNLSPNDHPIKTRCTSIERNDLLCVREHHPLAIQAASSPSSSHPSPSPNLSEAKKEEGVRVEDVGRCHKSCEHAAAPPNLRSQKRLAAAVLKCGERKIWLDPNETTEIGNANSRANIRKLVKDGLVIRKPAVMHSRSRAREHAASKRAGRHTGAGKRKGTAEARMRTTVIWMRRQRVLRRLLRKYRESGKIDKHLYHELYVSAKGNTFKHKRALLEHIHKAKAEAQREKVLADQAEARRAAGKAARARRAERVEQKRNAAFEAAAEEKAE</sequence>
<dbReference type="InterPro" id="IPR000196">
    <property type="entry name" value="Ribosomal_eL19_dom"/>
</dbReference>
<feature type="region of interest" description="Disordered" evidence="6">
    <location>
        <begin position="180"/>
        <end position="209"/>
    </location>
</feature>
<dbReference type="InterPro" id="IPR035970">
    <property type="entry name" value="60S_ribosomal_eL19_sf"/>
</dbReference>